<feature type="chain" id="PRO_5025584292" evidence="4">
    <location>
        <begin position="27"/>
        <end position="882"/>
    </location>
</feature>
<dbReference type="Pfam" id="PF18368">
    <property type="entry name" value="Ig_GlcNase"/>
    <property type="match status" value="1"/>
</dbReference>
<name>A0A6A5QTS2_AMPQU</name>
<dbReference type="SUPFAM" id="SSF49303">
    <property type="entry name" value="beta-Galactosidase/glucuronidase domain"/>
    <property type="match status" value="3"/>
</dbReference>
<dbReference type="SUPFAM" id="SSF49785">
    <property type="entry name" value="Galactose-binding domain-like"/>
    <property type="match status" value="1"/>
</dbReference>
<dbReference type="InterPro" id="IPR006102">
    <property type="entry name" value="Ig-like_GH2"/>
</dbReference>
<dbReference type="InterPro" id="IPR017853">
    <property type="entry name" value="GH"/>
</dbReference>
<dbReference type="InterPro" id="IPR013783">
    <property type="entry name" value="Ig-like_fold"/>
</dbReference>
<keyword evidence="9" id="KW-1185">Reference proteome</keyword>
<dbReference type="AlphaFoldDB" id="A0A6A5QTS2"/>
<dbReference type="GO" id="GO:0005975">
    <property type="term" value="P:carbohydrate metabolic process"/>
    <property type="evidence" value="ECO:0007669"/>
    <property type="project" value="InterPro"/>
</dbReference>
<reference evidence="8" key="1">
    <citation type="journal article" date="2020" name="Stud. Mycol.">
        <title>101 Dothideomycetes genomes: a test case for predicting lifestyles and emergence of pathogens.</title>
        <authorList>
            <person name="Haridas S."/>
            <person name="Albert R."/>
            <person name="Binder M."/>
            <person name="Bloem J."/>
            <person name="Labutti K."/>
            <person name="Salamov A."/>
            <person name="Andreopoulos B."/>
            <person name="Baker S."/>
            <person name="Barry K."/>
            <person name="Bills G."/>
            <person name="Bluhm B."/>
            <person name="Cannon C."/>
            <person name="Castanera R."/>
            <person name="Culley D."/>
            <person name="Daum C."/>
            <person name="Ezra D."/>
            <person name="Gonzalez J."/>
            <person name="Henrissat B."/>
            <person name="Kuo A."/>
            <person name="Liang C."/>
            <person name="Lipzen A."/>
            <person name="Lutzoni F."/>
            <person name="Magnuson J."/>
            <person name="Mondo S."/>
            <person name="Nolan M."/>
            <person name="Ohm R."/>
            <person name="Pangilinan J."/>
            <person name="Park H.-J."/>
            <person name="Ramirez L."/>
            <person name="Alfaro M."/>
            <person name="Sun H."/>
            <person name="Tritt A."/>
            <person name="Yoshinaga Y."/>
            <person name="Zwiers L.-H."/>
            <person name="Turgeon B."/>
            <person name="Goodwin S."/>
            <person name="Spatafora J."/>
            <person name="Crous P."/>
            <person name="Grigoriev I."/>
        </authorList>
    </citation>
    <scope>NUCLEOTIDE SEQUENCE</scope>
    <source>
        <strain evidence="8">HMLAC05119</strain>
    </source>
</reference>
<dbReference type="Pfam" id="PF22666">
    <property type="entry name" value="Glyco_hydro_2_N2"/>
    <property type="match status" value="1"/>
</dbReference>
<organism evidence="8 9">
    <name type="scientific">Ampelomyces quisqualis</name>
    <name type="common">Powdery mildew agent</name>
    <dbReference type="NCBI Taxonomy" id="50730"/>
    <lineage>
        <taxon>Eukaryota</taxon>
        <taxon>Fungi</taxon>
        <taxon>Dikarya</taxon>
        <taxon>Ascomycota</taxon>
        <taxon>Pezizomycotina</taxon>
        <taxon>Dothideomycetes</taxon>
        <taxon>Pleosporomycetidae</taxon>
        <taxon>Pleosporales</taxon>
        <taxon>Pleosporineae</taxon>
        <taxon>Phaeosphaeriaceae</taxon>
        <taxon>Ampelomyces</taxon>
    </lineage>
</organism>
<dbReference type="InterPro" id="IPR041351">
    <property type="entry name" value="Ig_GlcNase"/>
</dbReference>
<evidence type="ECO:0000256" key="2">
    <source>
        <dbReference type="ARBA" id="ARBA00022801"/>
    </source>
</evidence>
<proteinExistence type="inferred from homology"/>
<evidence type="ECO:0000313" key="8">
    <source>
        <dbReference type="EMBL" id="KAF1918789.1"/>
    </source>
</evidence>
<dbReference type="EMBL" id="ML979133">
    <property type="protein sequence ID" value="KAF1918789.1"/>
    <property type="molecule type" value="Genomic_DNA"/>
</dbReference>
<sequence length="882" mass="98310">MRLYHRPNAARWLLIFAINIPALTLAEPFIPIPSWTIASSAIISKNAAHLSRPGVDTSSWYTLNATKSTLMATLIANGIYTEDDLFFSTNLLKVDSNQFRVPWYYRSEIGLQLSCDATAFYTLRTNGISSCADIYLNGHRVADKDTQAGAYVGREYDVTDHLRANGSNVLLVKVYPTDYNRDFALGFVDWNPYPPDNGTGIWRDVEVKRSGQVSLSAPRVKTGLSGEVTVFVNARNLAKNATASGALRCVVHDPQGEKVETMKSGLELTAGGYKKLKVQGKIENPQIWWPRQWGEQPLYSVQCNATVKGTSGPSDSTPAMNFGIRTVTSTLNTAYNDTTFYVNGKRFQVLGAGYTSDMFLRFDEPKLRVQFQLVLDMGLNTIRLEGKQEHPRLYELADELGIMLLAGWECCDKWEGWAFNDEGSGEKWADADYPIANLSMRHEAEMMQPHPSILGFLIGSDFWPDDRATQIYVDALKALDWPAPILSSASQRGAPALIGNGGMKMAGPYDWVPPNYWFDDQQRLGAAGGFGSELGAGVGTPQLSSLSRFLSSSDSDDLWMNPNKSLFHMSTNISSFYTREIYNTALFARYGAPNSLEDYITKAHISDYEATKSQFEAYLSRWNHERPATGLVYWMLNNAWPSLHWNLFDYYNVPGGSFYGAKAAIHKLQHIVLDMRDYSVYLVDRRVEPSAPEDGDRRIDIEVIETQGRLVVERSVDTRTEINSARKITDVPALANLMGIGFLRLRLSDANTVLSRNTYHISPAADVLDWENSTWYHTPVTSYADFRALANLTRADVEVSVEGKSVGLKNKSKVPAVFVTLSLVDEKGGDVRGAVWSENYVTLWPGEQMHVELQYTGPVEGLKIKVGGWNVDENLVRVGGGI</sequence>
<feature type="domain" description="Beta-mannosidase-like galactose-binding" evidence="7">
    <location>
        <begin position="57"/>
        <end position="176"/>
    </location>
</feature>
<dbReference type="Proteomes" id="UP000800096">
    <property type="component" value="Unassembled WGS sequence"/>
</dbReference>
<dbReference type="InterPro" id="IPR008979">
    <property type="entry name" value="Galactose-bd-like_sf"/>
</dbReference>
<dbReference type="OrthoDB" id="408532at2759"/>
<evidence type="ECO:0000313" key="9">
    <source>
        <dbReference type="Proteomes" id="UP000800096"/>
    </source>
</evidence>
<comment type="similarity">
    <text evidence="1">Belongs to the glycosyl hydrolase 2 family.</text>
</comment>
<dbReference type="PANTHER" id="PTHR43536">
    <property type="entry name" value="MANNOSYLGLYCOPROTEIN ENDO-BETA-MANNOSIDASE"/>
    <property type="match status" value="1"/>
</dbReference>
<feature type="domain" description="Glycoside hydrolase family 2 immunoglobulin-like beta-sandwich" evidence="5">
    <location>
        <begin position="219"/>
        <end position="311"/>
    </location>
</feature>
<evidence type="ECO:0000256" key="4">
    <source>
        <dbReference type="SAM" id="SignalP"/>
    </source>
</evidence>
<evidence type="ECO:0000259" key="7">
    <source>
        <dbReference type="Pfam" id="PF22666"/>
    </source>
</evidence>
<dbReference type="Gene3D" id="2.60.120.260">
    <property type="entry name" value="Galactose-binding domain-like"/>
    <property type="match status" value="1"/>
</dbReference>
<keyword evidence="3" id="KW-0326">Glycosidase</keyword>
<feature type="signal peptide" evidence="4">
    <location>
        <begin position="1"/>
        <end position="26"/>
    </location>
</feature>
<protein>
    <submittedName>
        <fullName evidence="8">Glycoside hydrolase superfamily</fullName>
    </submittedName>
</protein>
<keyword evidence="4" id="KW-0732">Signal</keyword>
<dbReference type="Pfam" id="PF00703">
    <property type="entry name" value="Glyco_hydro_2"/>
    <property type="match status" value="1"/>
</dbReference>
<dbReference type="GO" id="GO:0004553">
    <property type="term" value="F:hydrolase activity, hydrolyzing O-glycosyl compounds"/>
    <property type="evidence" value="ECO:0007669"/>
    <property type="project" value="InterPro"/>
</dbReference>
<evidence type="ECO:0000256" key="3">
    <source>
        <dbReference type="ARBA" id="ARBA00023295"/>
    </source>
</evidence>
<evidence type="ECO:0000256" key="1">
    <source>
        <dbReference type="ARBA" id="ARBA00007401"/>
    </source>
</evidence>
<dbReference type="PANTHER" id="PTHR43536:SF1">
    <property type="entry name" value="MANNOSYLGLYCOPROTEIN ENDO-BETA-MANNOSIDASE"/>
    <property type="match status" value="1"/>
</dbReference>
<dbReference type="InterPro" id="IPR036156">
    <property type="entry name" value="Beta-gal/glucu_dom_sf"/>
</dbReference>
<accession>A0A6A5QTS2</accession>
<keyword evidence="2 8" id="KW-0378">Hydrolase</keyword>
<evidence type="ECO:0000259" key="5">
    <source>
        <dbReference type="Pfam" id="PF00703"/>
    </source>
</evidence>
<evidence type="ECO:0000259" key="6">
    <source>
        <dbReference type="Pfam" id="PF18368"/>
    </source>
</evidence>
<feature type="domain" description="Exo-beta-D-glucosaminidase Ig-fold" evidence="6">
    <location>
        <begin position="775"/>
        <end position="871"/>
    </location>
</feature>
<dbReference type="Gene3D" id="2.60.40.10">
    <property type="entry name" value="Immunoglobulins"/>
    <property type="match status" value="3"/>
</dbReference>
<dbReference type="InterPro" id="IPR054593">
    <property type="entry name" value="Beta-mannosidase-like_N2"/>
</dbReference>
<dbReference type="InterPro" id="IPR043534">
    <property type="entry name" value="EBDG/EBM"/>
</dbReference>
<dbReference type="SUPFAM" id="SSF51445">
    <property type="entry name" value="(Trans)glycosidases"/>
    <property type="match status" value="1"/>
</dbReference>
<dbReference type="Gene3D" id="3.20.20.80">
    <property type="entry name" value="Glycosidases"/>
    <property type="match status" value="1"/>
</dbReference>
<gene>
    <name evidence="8" type="ORF">BDU57DRAFT_511541</name>
</gene>